<organism evidence="6 7">
    <name type="scientific">Folsomia candida</name>
    <name type="common">Springtail</name>
    <dbReference type="NCBI Taxonomy" id="158441"/>
    <lineage>
        <taxon>Eukaryota</taxon>
        <taxon>Metazoa</taxon>
        <taxon>Ecdysozoa</taxon>
        <taxon>Arthropoda</taxon>
        <taxon>Hexapoda</taxon>
        <taxon>Collembola</taxon>
        <taxon>Entomobryomorpha</taxon>
        <taxon>Isotomoidea</taxon>
        <taxon>Isotomidae</taxon>
        <taxon>Proisotominae</taxon>
        <taxon>Folsomia</taxon>
    </lineage>
</organism>
<reference evidence="6 7" key="1">
    <citation type="submission" date="2015-12" db="EMBL/GenBank/DDBJ databases">
        <title>The genome of Folsomia candida.</title>
        <authorList>
            <person name="Faddeeva A."/>
            <person name="Derks M.F."/>
            <person name="Anvar Y."/>
            <person name="Smit S."/>
            <person name="Van Straalen N."/>
            <person name="Roelofs D."/>
        </authorList>
    </citation>
    <scope>NUCLEOTIDE SEQUENCE [LARGE SCALE GENOMIC DNA]</scope>
    <source>
        <strain evidence="6 7">VU population</strain>
        <tissue evidence="6">Whole body</tissue>
    </source>
</reference>
<dbReference type="SUPFAM" id="SSF52540">
    <property type="entry name" value="P-loop containing nucleoside triphosphate hydrolases"/>
    <property type="match status" value="2"/>
</dbReference>
<dbReference type="Proteomes" id="UP000198287">
    <property type="component" value="Unassembled WGS sequence"/>
</dbReference>
<dbReference type="InterPro" id="IPR049163">
    <property type="entry name" value="Pif1-like_2B_dom"/>
</dbReference>
<keyword evidence="1" id="KW-0547">Nucleotide-binding</keyword>
<evidence type="ECO:0000259" key="3">
    <source>
        <dbReference type="Pfam" id="PF05970"/>
    </source>
</evidence>
<comment type="catalytic activity">
    <reaction evidence="1">
        <text>ATP + H2O = ADP + phosphate + H(+)</text>
        <dbReference type="Rhea" id="RHEA:13065"/>
        <dbReference type="ChEBI" id="CHEBI:15377"/>
        <dbReference type="ChEBI" id="CHEBI:15378"/>
        <dbReference type="ChEBI" id="CHEBI:30616"/>
        <dbReference type="ChEBI" id="CHEBI:43474"/>
        <dbReference type="ChEBI" id="CHEBI:456216"/>
        <dbReference type="EC" id="5.6.2.3"/>
    </reaction>
</comment>
<dbReference type="OMA" id="QSMDTQR"/>
<dbReference type="Pfam" id="PF21530">
    <property type="entry name" value="Pif1_2B_dom"/>
    <property type="match status" value="1"/>
</dbReference>
<dbReference type="GO" id="GO:0016887">
    <property type="term" value="F:ATP hydrolysis activity"/>
    <property type="evidence" value="ECO:0007669"/>
    <property type="project" value="RHEA"/>
</dbReference>
<feature type="compositionally biased region" description="Basic and acidic residues" evidence="2">
    <location>
        <begin position="24"/>
        <end position="45"/>
    </location>
</feature>
<accession>A0A226DA19</accession>
<dbReference type="EMBL" id="LNIX01000030">
    <property type="protein sequence ID" value="OXA41096.1"/>
    <property type="molecule type" value="Genomic_DNA"/>
</dbReference>
<feature type="domain" description="DNA helicase Pif1-like 2B" evidence="5">
    <location>
        <begin position="1371"/>
        <end position="1417"/>
    </location>
</feature>
<keyword evidence="1" id="KW-0227">DNA damage</keyword>
<dbReference type="Gene3D" id="3.40.50.300">
    <property type="entry name" value="P-loop containing nucleotide triphosphate hydrolases"/>
    <property type="match status" value="2"/>
</dbReference>
<dbReference type="GO" id="GO:0000723">
    <property type="term" value="P:telomere maintenance"/>
    <property type="evidence" value="ECO:0007669"/>
    <property type="project" value="InterPro"/>
</dbReference>
<protein>
    <recommendedName>
        <fullName evidence="1">ATP-dependent DNA helicase</fullName>
        <ecNumber evidence="1">5.6.2.3</ecNumber>
    </recommendedName>
</protein>
<dbReference type="Pfam" id="PF05970">
    <property type="entry name" value="PIF1"/>
    <property type="match status" value="1"/>
</dbReference>
<keyword evidence="1" id="KW-0378">Hydrolase</keyword>
<comment type="caution">
    <text evidence="6">The sequence shown here is derived from an EMBL/GenBank/DDBJ whole genome shotgun (WGS) entry which is preliminary data.</text>
</comment>
<comment type="similarity">
    <text evidence="1">Belongs to the helicase family.</text>
</comment>
<dbReference type="PANTHER" id="PTHR10492">
    <property type="match status" value="1"/>
</dbReference>
<evidence type="ECO:0000259" key="4">
    <source>
        <dbReference type="Pfam" id="PF14214"/>
    </source>
</evidence>
<dbReference type="InterPro" id="IPR010285">
    <property type="entry name" value="DNA_helicase_pif1-like_DEAD"/>
</dbReference>
<dbReference type="FunFam" id="3.40.50.300:FF:002884">
    <property type="entry name" value="ATP-dependent DNA helicase"/>
    <property type="match status" value="1"/>
</dbReference>
<dbReference type="Pfam" id="PF14214">
    <property type="entry name" value="Helitron_like_N"/>
    <property type="match status" value="1"/>
</dbReference>
<evidence type="ECO:0000256" key="1">
    <source>
        <dbReference type="RuleBase" id="RU363044"/>
    </source>
</evidence>
<evidence type="ECO:0000256" key="2">
    <source>
        <dbReference type="SAM" id="MobiDB-lite"/>
    </source>
</evidence>
<keyword evidence="1 6" id="KW-0347">Helicase</keyword>
<feature type="compositionally biased region" description="Basic and acidic residues" evidence="2">
    <location>
        <begin position="82"/>
        <end position="92"/>
    </location>
</feature>
<feature type="compositionally biased region" description="Polar residues" evidence="2">
    <location>
        <begin position="93"/>
        <end position="109"/>
    </location>
</feature>
<dbReference type="GO" id="GO:0005524">
    <property type="term" value="F:ATP binding"/>
    <property type="evidence" value="ECO:0007669"/>
    <property type="project" value="UniProtKB-KW"/>
</dbReference>
<feature type="compositionally biased region" description="Basic and acidic residues" evidence="2">
    <location>
        <begin position="1"/>
        <end position="13"/>
    </location>
</feature>
<dbReference type="OrthoDB" id="1728974at2759"/>
<feature type="region of interest" description="Disordered" evidence="2">
    <location>
        <begin position="1"/>
        <end position="109"/>
    </location>
</feature>
<sequence length="1552" mass="176860">MGPKRQQTDEERNLQQVEAKRRRAEAQRLRRANLTDEQRNQHREQNSQTKRNRIANMSDEERNLHRKQNAQSERNRVANMSDEQRRQRRENDAQNTRNTRQNMTAEQTSLYQNVHNMRLSTSRTRVRQRSLAATIATALTDNFDETTIPLHSCGQLNSVCQFCQAKHFASERPTDGYFNICCNKGKVFLTQIRQSEFLKDLLTNNHEHSKNFMENIRSFNSSLAFASMGANIAPPPGYGPYAFRIHGQIYHRAGALNPCNGGQRKFAQLYILDPYEASEQRLRMSENSKCNPDLMNELSQFMTQQNPFADACKMLHEVEQESIADAQLHGVEPSTVSMAIIQDRNSDLRRYNAPRTNEVAVIFQNGNGDPPLERDLIIHCRVTADNPDQRACQRINILDPNLEPMTYPLLFPYGDQSWGLNIRLQDRPGVLRNRPQSANPRQNVTQMQFYAYRFAIRDAFNPFLSAGKLTQQYIVDAYVKTEANRLNYLRQNQKALMAESYQGLIDHIGSVAEQQGLNPGKPVILPSSCQGSPRNMTQNYLDAMAIVREYGTPDLFITMTCNPKWNEITENLGPGQSAEFRPDLVARVFKIKLKELLSDICDKHVLGIPIAHVHVIEFQKRGLPHAHMLIILKKEFKPSDCDKIDKLVCAEIPNIETNPRLHEIVTKHMIHGPCGVHNLNSPCMDSLTNECTKKFPKAFQNATVIEGNKGYPLYRRRNNGISVMIKNKRIDNRWIVPYNPSLSLKYNCHLNVEVCASIKSVKYLFKYVYKGHDCANVTIREETTLHHYEIQTYMDSRYVSAPEGAWRLFGFEMHKQSHTIIRLAVHLPGNQSIVFNPNDVAQAVANNEHRHTTFTAWFALNSTLPSDEHCLYADTPKKYWFPPNLRVWQKRKQEKRGEKVIGRMYTVSLQDHPESYYLRLMLLHVKGATSFENLRTFNGVRCDTFLEASKRMGLLSNDETWDNTMADAVISSMPRQLRELFATICVFACPPNILQLWDKYKEYLIEDYSRHPNHDADCIQCENLALRDIQDIFIIHGKSCNEFGLRTPPTNIPRNIDDYFDVEAERERGAEMYETLNDEQKAAFNTIIESINCNIPQSRCFFLDGPGGSGKTYLYKTLLSTVRGMGEVALPVASTGIAANLLKGGRTYHSQFKLKVPLDETCTSSIRQTSSEAELIRRAKLIIWDEATMAPSIALDAVDRCLKHLMENNLPFGGKVLLLGGDFRQTLPVVPHASRAAIVESSVKFNKYWEHFKILKLHNNVRSEDPEFSKWLIDLGNGSLPTTEVLPDDVIEIPENMIRTDSIVEEIFGKKLTVQDVHKFSKMAILCPKNVDVDKINEDVLDILEGEKVTYLSSDSIVDETDVDRQNYPIEFLHDQTSSGMAPHKLNLKIGAIVMLLRNLNTKHGLCNGTRLIVKELKPNLIIAEVLTGPAQGNIVFIPRIDLTPSNPDLPFTLKRRQFPIKLAFAMTINKSQGQTLDKVGVYLPDPVFSHGQLYVALSRAKRSCDVKMKIVDGPLQACGGSDKCTVSTFKNEKVRGQHTEGGPRPLPWVDK</sequence>
<dbReference type="EC" id="5.6.2.3" evidence="1"/>
<proteinExistence type="inferred from homology"/>
<comment type="cofactor">
    <cofactor evidence="1">
        <name>Mg(2+)</name>
        <dbReference type="ChEBI" id="CHEBI:18420"/>
    </cofactor>
</comment>
<dbReference type="PANTHER" id="PTHR10492:SF57">
    <property type="entry name" value="ATP-DEPENDENT DNA HELICASE"/>
    <property type="match status" value="1"/>
</dbReference>
<keyword evidence="1" id="KW-0233">DNA recombination</keyword>
<feature type="domain" description="DNA helicase Pif1-like DEAD-box helicase" evidence="3">
    <location>
        <begin position="1076"/>
        <end position="1283"/>
    </location>
</feature>
<dbReference type="InterPro" id="IPR025476">
    <property type="entry name" value="Helitron_helicase-like"/>
</dbReference>
<keyword evidence="1" id="KW-0067">ATP-binding</keyword>
<evidence type="ECO:0000259" key="5">
    <source>
        <dbReference type="Pfam" id="PF21530"/>
    </source>
</evidence>
<feature type="domain" description="Helitron helicase-like" evidence="4">
    <location>
        <begin position="449"/>
        <end position="630"/>
    </location>
</feature>
<dbReference type="GO" id="GO:0006281">
    <property type="term" value="P:DNA repair"/>
    <property type="evidence" value="ECO:0007669"/>
    <property type="project" value="UniProtKB-KW"/>
</dbReference>
<keyword evidence="1" id="KW-0234">DNA repair</keyword>
<dbReference type="CDD" id="cd18809">
    <property type="entry name" value="SF1_C_RecD"/>
    <property type="match status" value="1"/>
</dbReference>
<dbReference type="GO" id="GO:0006310">
    <property type="term" value="P:DNA recombination"/>
    <property type="evidence" value="ECO:0007669"/>
    <property type="project" value="UniProtKB-KW"/>
</dbReference>
<dbReference type="GO" id="GO:0043139">
    <property type="term" value="F:5'-3' DNA helicase activity"/>
    <property type="evidence" value="ECO:0007669"/>
    <property type="project" value="UniProtKB-EC"/>
</dbReference>
<evidence type="ECO:0000313" key="7">
    <source>
        <dbReference type="Proteomes" id="UP000198287"/>
    </source>
</evidence>
<gene>
    <name evidence="6" type="ORF">Fcan01_23945</name>
</gene>
<name>A0A226DA19_FOLCA</name>
<keyword evidence="7" id="KW-1185">Reference proteome</keyword>
<dbReference type="InterPro" id="IPR027417">
    <property type="entry name" value="P-loop_NTPase"/>
</dbReference>
<evidence type="ECO:0000313" key="6">
    <source>
        <dbReference type="EMBL" id="OXA41096.1"/>
    </source>
</evidence>